<feature type="region of interest" description="Disordered" evidence="1">
    <location>
        <begin position="276"/>
        <end position="306"/>
    </location>
</feature>
<name>T1GN11_MEGSC</name>
<keyword evidence="3" id="KW-1185">Reference proteome</keyword>
<accession>T1GN11</accession>
<dbReference type="EnsemblMetazoa" id="MESCA004950-RA">
    <property type="protein sequence ID" value="MESCA004950-PA"/>
    <property type="gene ID" value="MESCA004950"/>
</dbReference>
<sequence length="788" mass="89006">SLNRLTRQGKINQEDISQIQATSLTFSEAKISLEEYGAQNVQSATDIRTDITINDNEIKKDAQSANDIRNESILDCNEFVKSCNIKDTKRSFSEETPVVRAKILTDDRRTISQPNTTTITNFDCDQSSDVINASEDESCKYSNAVQTAASVFKKVVLKKRLENNETNCGDGKIKYVLNVTFSKLMEIQIASKSYSQSTDNSYIAANIKARPVMSSHFRKSLSINSDDEYEKLQTTIENKPRQKILRQSTLPNSKQPTCNIYNSNFHTQNIIQQQTRFKMQRQSTFPSDQRAQREYNQCSPPKSPKEHFQQIIVNEPKKQKKLPSIPTSCEQQQQQQQQQHSKLNTLEVPKEAGTGRFLPLSPRQKNNFTFPKAQASSDNSGINQKNNKDYSKIRCHSSEEYPNSKANFIYNFDNNDFKLVFMNIASSSSEDSDADIPLEWDFYDCFSLLVDSHYGTTTAARKSHIESSNSKETNNNEIQYHMAIRRVQTPSANRNEFCYKCNSTTTTPAATADDQLTNNYNYKKSTSAAAMTTSKSPKNEYELYKTYIPDKDNNIFDSDDDSELSAKLNDRNFVENLELKKEEASDLYRNTTNTYTICNTPPANTNITLSSVHRSHLANNNITGIPVVVSNDDGDYCHGDEGGEEIDEETTASANLDDDGLPEDDSWKDEQSSAEETDDNDNDSLHSINEESSKILYTIVEESCEESETYSSVPTKQLQQQLSTSNLEKYFYTLADNTEEVDDFDESSEVSSAGSDGLDDSVNNDDDDYSADLQSSRLEKYFLTGITG</sequence>
<evidence type="ECO:0000313" key="3">
    <source>
        <dbReference type="Proteomes" id="UP000015102"/>
    </source>
</evidence>
<evidence type="ECO:0000256" key="1">
    <source>
        <dbReference type="SAM" id="MobiDB-lite"/>
    </source>
</evidence>
<dbReference type="AlphaFoldDB" id="T1GN11"/>
<dbReference type="HOGENOM" id="CLU_356251_0_0_1"/>
<dbReference type="Proteomes" id="UP000015102">
    <property type="component" value="Unassembled WGS sequence"/>
</dbReference>
<reference evidence="2" key="2">
    <citation type="submission" date="2015-06" db="UniProtKB">
        <authorList>
            <consortium name="EnsemblMetazoa"/>
        </authorList>
    </citation>
    <scope>IDENTIFICATION</scope>
</reference>
<organism evidence="2 3">
    <name type="scientific">Megaselia scalaris</name>
    <name type="common">Humpbacked fly</name>
    <name type="synonym">Phora scalaris</name>
    <dbReference type="NCBI Taxonomy" id="36166"/>
    <lineage>
        <taxon>Eukaryota</taxon>
        <taxon>Metazoa</taxon>
        <taxon>Ecdysozoa</taxon>
        <taxon>Arthropoda</taxon>
        <taxon>Hexapoda</taxon>
        <taxon>Insecta</taxon>
        <taxon>Pterygota</taxon>
        <taxon>Neoptera</taxon>
        <taxon>Endopterygota</taxon>
        <taxon>Diptera</taxon>
        <taxon>Brachycera</taxon>
        <taxon>Muscomorpha</taxon>
        <taxon>Platypezoidea</taxon>
        <taxon>Phoridae</taxon>
        <taxon>Megaseliini</taxon>
        <taxon>Megaselia</taxon>
    </lineage>
</organism>
<feature type="compositionally biased region" description="Polar residues" evidence="1">
    <location>
        <begin position="363"/>
        <end position="385"/>
    </location>
</feature>
<proteinExistence type="predicted"/>
<dbReference type="EMBL" id="CAQQ02146082">
    <property type="status" value="NOT_ANNOTATED_CDS"/>
    <property type="molecule type" value="Genomic_DNA"/>
</dbReference>
<feature type="region of interest" description="Disordered" evidence="1">
    <location>
        <begin position="740"/>
        <end position="774"/>
    </location>
</feature>
<dbReference type="EMBL" id="CAQQ02146083">
    <property type="status" value="NOT_ANNOTATED_CDS"/>
    <property type="molecule type" value="Genomic_DNA"/>
</dbReference>
<feature type="compositionally biased region" description="Acidic residues" evidence="1">
    <location>
        <begin position="642"/>
        <end position="682"/>
    </location>
</feature>
<feature type="compositionally biased region" description="Polar residues" evidence="1">
    <location>
        <begin position="276"/>
        <end position="300"/>
    </location>
</feature>
<dbReference type="STRING" id="36166.T1GN11"/>
<reference evidence="3" key="1">
    <citation type="submission" date="2013-02" db="EMBL/GenBank/DDBJ databases">
        <authorList>
            <person name="Hughes D."/>
        </authorList>
    </citation>
    <scope>NUCLEOTIDE SEQUENCE</scope>
    <source>
        <strain>Durham</strain>
        <strain evidence="3">NC isolate 2 -- Noor lab</strain>
    </source>
</reference>
<feature type="compositionally biased region" description="Acidic residues" evidence="1">
    <location>
        <begin position="757"/>
        <end position="770"/>
    </location>
</feature>
<protein>
    <submittedName>
        <fullName evidence="2">Uncharacterized protein</fullName>
    </submittedName>
</protein>
<feature type="region of interest" description="Disordered" evidence="1">
    <location>
        <begin position="319"/>
        <end position="387"/>
    </location>
</feature>
<evidence type="ECO:0000313" key="2">
    <source>
        <dbReference type="EnsemblMetazoa" id="MESCA004950-PA"/>
    </source>
</evidence>
<feature type="region of interest" description="Disordered" evidence="1">
    <location>
        <begin position="633"/>
        <end position="689"/>
    </location>
</feature>